<reference evidence="2 3" key="2">
    <citation type="journal article" date="2017" name="Front. Plant Sci.">
        <title>Gene Classification and Mining of Molecular Markers Useful in Red Clover (Trifolium pratense) Breeding.</title>
        <authorList>
            <person name="Istvanek J."/>
            <person name="Dluhosova J."/>
            <person name="Dluhos P."/>
            <person name="Patkova L."/>
            <person name="Nedelnik J."/>
            <person name="Repkova J."/>
        </authorList>
    </citation>
    <scope>NUCLEOTIDE SEQUENCE [LARGE SCALE GENOMIC DNA]</scope>
    <source>
        <strain evidence="3">cv. Tatra</strain>
        <tissue evidence="2">Young leaves</tissue>
    </source>
</reference>
<reference evidence="2 3" key="1">
    <citation type="journal article" date="2014" name="Am. J. Bot.">
        <title>Genome assembly and annotation for red clover (Trifolium pratense; Fabaceae).</title>
        <authorList>
            <person name="Istvanek J."/>
            <person name="Jaros M."/>
            <person name="Krenek A."/>
            <person name="Repkova J."/>
        </authorList>
    </citation>
    <scope>NUCLEOTIDE SEQUENCE [LARGE SCALE GENOMIC DNA]</scope>
    <source>
        <strain evidence="3">cv. Tatra</strain>
        <tissue evidence="2">Young leaves</tissue>
    </source>
</reference>
<dbReference type="EMBL" id="ASHM01015455">
    <property type="protein sequence ID" value="PNX97351.1"/>
    <property type="molecule type" value="Genomic_DNA"/>
</dbReference>
<feature type="signal peptide" evidence="1">
    <location>
        <begin position="1"/>
        <end position="25"/>
    </location>
</feature>
<evidence type="ECO:0000313" key="2">
    <source>
        <dbReference type="EMBL" id="PNX97351.1"/>
    </source>
</evidence>
<comment type="caution">
    <text evidence="2">The sequence shown here is derived from an EMBL/GenBank/DDBJ whole genome shotgun (WGS) entry which is preliminary data.</text>
</comment>
<feature type="chain" id="PRO_5014355618" evidence="1">
    <location>
        <begin position="26"/>
        <end position="103"/>
    </location>
</feature>
<dbReference type="PANTHER" id="PTHR33443">
    <property type="entry name" value="ZGC:112980"/>
    <property type="match status" value="1"/>
</dbReference>
<proteinExistence type="predicted"/>
<organism evidence="2 3">
    <name type="scientific">Trifolium pratense</name>
    <name type="common">Red clover</name>
    <dbReference type="NCBI Taxonomy" id="57577"/>
    <lineage>
        <taxon>Eukaryota</taxon>
        <taxon>Viridiplantae</taxon>
        <taxon>Streptophyta</taxon>
        <taxon>Embryophyta</taxon>
        <taxon>Tracheophyta</taxon>
        <taxon>Spermatophyta</taxon>
        <taxon>Magnoliopsida</taxon>
        <taxon>eudicotyledons</taxon>
        <taxon>Gunneridae</taxon>
        <taxon>Pentapetalae</taxon>
        <taxon>rosids</taxon>
        <taxon>fabids</taxon>
        <taxon>Fabales</taxon>
        <taxon>Fabaceae</taxon>
        <taxon>Papilionoideae</taxon>
        <taxon>50 kb inversion clade</taxon>
        <taxon>NPAAA clade</taxon>
        <taxon>Hologalegina</taxon>
        <taxon>IRL clade</taxon>
        <taxon>Trifolieae</taxon>
        <taxon>Trifolium</taxon>
    </lineage>
</organism>
<dbReference type="ExpressionAtlas" id="A0A2K3N2S0">
    <property type="expression patterns" value="baseline"/>
</dbReference>
<accession>A0A2K3N2S0</accession>
<protein>
    <submittedName>
        <fullName evidence="2">Uncharacterized protein</fullName>
    </submittedName>
</protein>
<dbReference type="AlphaFoldDB" id="A0A2K3N2S0"/>
<dbReference type="PANTHER" id="PTHR33443:SF30">
    <property type="entry name" value="SARCOSINE DEHYDROGENASE-2C PROTEIN"/>
    <property type="match status" value="1"/>
</dbReference>
<evidence type="ECO:0000313" key="3">
    <source>
        <dbReference type="Proteomes" id="UP000236291"/>
    </source>
</evidence>
<sequence>MLRALSVRVCCGLLECWLWANLYWAEQKDTGPGPVALRDYPHSRHLCIKFPFKTTARESYCDKCYCYVCDSAAPCKYWTTGNHCSAESAGYWKDQRKVRRRVY</sequence>
<dbReference type="InterPro" id="IPR053234">
    <property type="entry name" value="RPM1_Interactor"/>
</dbReference>
<name>A0A2K3N2S0_TRIPR</name>
<dbReference type="STRING" id="57577.A0A2K3N2S0"/>
<keyword evidence="1" id="KW-0732">Signal</keyword>
<gene>
    <name evidence="2" type="ORF">L195_g020579</name>
</gene>
<dbReference type="Proteomes" id="UP000236291">
    <property type="component" value="Unassembled WGS sequence"/>
</dbReference>
<evidence type="ECO:0000256" key="1">
    <source>
        <dbReference type="SAM" id="SignalP"/>
    </source>
</evidence>